<evidence type="ECO:0000256" key="2">
    <source>
        <dbReference type="ARBA" id="ARBA00004609"/>
    </source>
</evidence>
<feature type="chain" id="PRO_5004058796" evidence="10">
    <location>
        <begin position="18"/>
        <end position="487"/>
    </location>
</feature>
<sequence length="487" mass="52304">MWHLAILLLTLPQANTAQPTKPAAMAVATLCDEAAYIEQLRNGLAQQLTTSKKRLLDLQNEAEEMELAAATATNKKTKRAYYILEALARARAARQSQAINVAEEVMTSSLQTLAKREAQLQLLYTIYPTTEQKRGTASKTSDNPSMYGSTTYNCAVTTTPDSAEYATCKAQTTAKPALKGAYTELSQESHIKATPDAMFKRRSVKITAHVKGTIGNAMATGDKGHCQDKSEALTSSTDGLGATIEFAAAADATLTDVQLNQGGGGAKRCPDDDPDKDKGTVSQAGLAYAICKVRDLKIALQETVKTTTKTKLQTDPDAPTILAALSRGPEEPSSKPLTTDEIKQLLTDTFGRSDNVISESFIEPLATKALKLRLNGVDSGTTLSDYVNKAIIGAALTASRKSEVEEDQSCRNRETEQSVAAASTAKCKEDTEENKCKEDKNCEYSDGKCKLKEGVKVENDAKTTNTTGSNSFVIRKVPLLIAVLLLA</sequence>
<organism evidence="11">
    <name type="scientific">Trypanosoma brucei</name>
    <dbReference type="NCBI Taxonomy" id="5691"/>
    <lineage>
        <taxon>Eukaryota</taxon>
        <taxon>Discoba</taxon>
        <taxon>Euglenozoa</taxon>
        <taxon>Kinetoplastea</taxon>
        <taxon>Metakinetoplastina</taxon>
        <taxon>Trypanosomatida</taxon>
        <taxon>Trypanosomatidae</taxon>
        <taxon>Trypanosoma</taxon>
    </lineage>
</organism>
<keyword evidence="7" id="KW-0449">Lipoprotein</keyword>
<keyword evidence="10" id="KW-0732">Signal</keyword>
<feature type="coiled-coil region" evidence="8">
    <location>
        <begin position="41"/>
        <end position="80"/>
    </location>
</feature>
<reference evidence="11" key="1">
    <citation type="submission" date="2013-02" db="EMBL/GenBank/DDBJ databases">
        <authorList>
            <person name="Cross G.A.M."/>
            <person name="Kim H.-S."/>
            <person name="Wickstead B."/>
        </authorList>
    </citation>
    <scope>NUCLEOTIDE SEQUENCE</scope>
    <source>
        <strain evidence="11">Lister 427</strain>
    </source>
</reference>
<comment type="function">
    <text evidence="1">VSG forms a coat on the surface of the parasite. The trypanosome evades the immune response of the host by expressing a series of antigenically distinct VSGs from an estimated 1000 VSG genes.</text>
</comment>
<dbReference type="VEuPathDB" id="TriTrypDB:Tb427_000219700"/>
<feature type="compositionally biased region" description="Basic and acidic residues" evidence="9">
    <location>
        <begin position="268"/>
        <end position="279"/>
    </location>
</feature>
<keyword evidence="5" id="KW-0472">Membrane</keyword>
<dbReference type="GO" id="GO:0005886">
    <property type="term" value="C:plasma membrane"/>
    <property type="evidence" value="ECO:0007669"/>
    <property type="project" value="UniProtKB-SubCell"/>
</dbReference>
<name>M4T205_9TRYP</name>
<evidence type="ECO:0000256" key="10">
    <source>
        <dbReference type="SAM" id="SignalP"/>
    </source>
</evidence>
<dbReference type="SUPFAM" id="SSF118251">
    <property type="entry name" value="Variant surface glycoprotein MITAT 1.2, VSG 221, C-terminal domain"/>
    <property type="match status" value="1"/>
</dbReference>
<keyword evidence="8" id="KW-0175">Coiled coil</keyword>
<accession>M4T205</accession>
<dbReference type="EMBL" id="KC613696">
    <property type="protein sequence ID" value="AGH61127.1"/>
    <property type="molecule type" value="Genomic_DNA"/>
</dbReference>
<evidence type="ECO:0000256" key="1">
    <source>
        <dbReference type="ARBA" id="ARBA00002523"/>
    </source>
</evidence>
<evidence type="ECO:0000256" key="4">
    <source>
        <dbReference type="ARBA" id="ARBA00022622"/>
    </source>
</evidence>
<dbReference type="GO" id="GO:0098552">
    <property type="term" value="C:side of membrane"/>
    <property type="evidence" value="ECO:0007669"/>
    <property type="project" value="UniProtKB-KW"/>
</dbReference>
<evidence type="ECO:0000256" key="8">
    <source>
        <dbReference type="SAM" id="Coils"/>
    </source>
</evidence>
<proteinExistence type="predicted"/>
<keyword evidence="6" id="KW-0325">Glycoprotein</keyword>
<comment type="subcellular location">
    <subcellularLocation>
        <location evidence="2">Cell membrane</location>
        <topology evidence="2">Lipid-anchor</topology>
        <topology evidence="2">GPI-anchor</topology>
    </subcellularLocation>
</comment>
<dbReference type="InterPro" id="IPR027446">
    <property type="entry name" value="VSG_C_dom_sf"/>
</dbReference>
<evidence type="ECO:0000256" key="6">
    <source>
        <dbReference type="ARBA" id="ARBA00023180"/>
    </source>
</evidence>
<feature type="signal peptide" evidence="10">
    <location>
        <begin position="1"/>
        <end position="17"/>
    </location>
</feature>
<evidence type="ECO:0000256" key="9">
    <source>
        <dbReference type="SAM" id="MobiDB-lite"/>
    </source>
</evidence>
<dbReference type="VEuPathDB" id="TriTrypDB:Tb1125.Tb11.v5.0978"/>
<dbReference type="VEuPathDB" id="TriTrypDB:Tb11.v5.0978"/>
<evidence type="ECO:0000313" key="11">
    <source>
        <dbReference type="EMBL" id="AGH61127.1"/>
    </source>
</evidence>
<feature type="region of interest" description="Disordered" evidence="9">
    <location>
        <begin position="261"/>
        <end position="280"/>
    </location>
</feature>
<evidence type="ECO:0000256" key="3">
    <source>
        <dbReference type="ARBA" id="ARBA00022475"/>
    </source>
</evidence>
<evidence type="ECO:0000256" key="7">
    <source>
        <dbReference type="ARBA" id="ARBA00023288"/>
    </source>
</evidence>
<dbReference type="AlphaFoldDB" id="M4T205"/>
<keyword evidence="3" id="KW-1003">Cell membrane</keyword>
<reference evidence="11" key="2">
    <citation type="journal article" date="2014" name="Mol. Biochem. Parasitol.">
        <title>Capturing the variant surface glycoprotein repertoire (the VSGnome) of Trypanosoma brucei Lister 427.</title>
        <authorList>
            <person name="Cross G.A."/>
            <person name="Kim H.S."/>
            <person name="Wickstead B."/>
        </authorList>
    </citation>
    <scope>NUCLEOTIDE SEQUENCE</scope>
    <source>
        <strain evidence="11">Lister 427</strain>
    </source>
</reference>
<evidence type="ECO:0000256" key="5">
    <source>
        <dbReference type="ARBA" id="ARBA00023136"/>
    </source>
</evidence>
<keyword evidence="4" id="KW-0336">GPI-anchor</keyword>
<protein>
    <submittedName>
        <fullName evidence="11">Variant surface glycoprotein 569</fullName>
    </submittedName>
</protein>